<gene>
    <name evidence="1" type="ORF">WKI299_LOCUS28367</name>
</gene>
<evidence type="ECO:0000313" key="2">
    <source>
        <dbReference type="Proteomes" id="UP000663856"/>
    </source>
</evidence>
<dbReference type="Proteomes" id="UP000663856">
    <property type="component" value="Unassembled WGS sequence"/>
</dbReference>
<accession>A0A816X0R3</accession>
<protein>
    <submittedName>
        <fullName evidence="1">Uncharacterized protein</fullName>
    </submittedName>
</protein>
<sequence length="269" mass="31031">MQPPCALCSTLLPILEKYASLELIEAIDLQKDDICTFVSYVSNWPQTRCACLCRDATTIERFSSLVEWLLLYVINLLQTFTIAESLPDEDVSNQLNESDLSTQICSILTTTDQEQQRQYRQWTLEEKERLLLCVARCFTLNLPIYSAAHRNPSLAHHVAYYQMQHASADFKTFLSSYCHLNLSSNHANGNNDSHHVSLYLYRQICSFCENRGLIVIRQVFESAKNTRMLPLSIAHALFVILTNLRHHLNIGNYDKRKYMLEISLYPSNL</sequence>
<evidence type="ECO:0000313" key="1">
    <source>
        <dbReference type="EMBL" id="CAF2140953.1"/>
    </source>
</evidence>
<proteinExistence type="predicted"/>
<reference evidence="1" key="1">
    <citation type="submission" date="2021-02" db="EMBL/GenBank/DDBJ databases">
        <authorList>
            <person name="Nowell W R."/>
        </authorList>
    </citation>
    <scope>NUCLEOTIDE SEQUENCE</scope>
</reference>
<dbReference type="EMBL" id="CAJNRF010012418">
    <property type="protein sequence ID" value="CAF2140953.1"/>
    <property type="molecule type" value="Genomic_DNA"/>
</dbReference>
<dbReference type="AlphaFoldDB" id="A0A816X0R3"/>
<name>A0A816X0R3_9BILA</name>
<organism evidence="1 2">
    <name type="scientific">Rotaria magnacalcarata</name>
    <dbReference type="NCBI Taxonomy" id="392030"/>
    <lineage>
        <taxon>Eukaryota</taxon>
        <taxon>Metazoa</taxon>
        <taxon>Spiralia</taxon>
        <taxon>Gnathifera</taxon>
        <taxon>Rotifera</taxon>
        <taxon>Eurotatoria</taxon>
        <taxon>Bdelloidea</taxon>
        <taxon>Philodinida</taxon>
        <taxon>Philodinidae</taxon>
        <taxon>Rotaria</taxon>
    </lineage>
</organism>
<comment type="caution">
    <text evidence="1">The sequence shown here is derived from an EMBL/GenBank/DDBJ whole genome shotgun (WGS) entry which is preliminary data.</text>
</comment>